<dbReference type="SUPFAM" id="SSF50978">
    <property type="entry name" value="WD40 repeat-like"/>
    <property type="match status" value="1"/>
</dbReference>
<accession>R9P0A7</accession>
<feature type="compositionally biased region" description="Polar residues" evidence="2">
    <location>
        <begin position="377"/>
        <end position="391"/>
    </location>
</feature>
<name>R9P0A7_PSEHS</name>
<evidence type="ECO:0000256" key="2">
    <source>
        <dbReference type="SAM" id="MobiDB-lite"/>
    </source>
</evidence>
<feature type="compositionally biased region" description="Polar residues" evidence="2">
    <location>
        <begin position="185"/>
        <end position="194"/>
    </location>
</feature>
<dbReference type="InterPro" id="IPR001680">
    <property type="entry name" value="WD40_rpt"/>
</dbReference>
<reference evidence="4" key="1">
    <citation type="journal article" date="2013" name="Genome Announc.">
        <title>Draft genome sequence of the basidiomycetous yeast-like fungus Pseudozyma hubeiensis SY62, which produces an abundant amount of the biosurfactant mannosylerythritol lipids.</title>
        <authorList>
            <person name="Konishi M."/>
            <person name="Hatada Y."/>
            <person name="Horiuchi J."/>
        </authorList>
    </citation>
    <scope>NUCLEOTIDE SEQUENCE [LARGE SCALE GENOMIC DNA]</scope>
    <source>
        <strain evidence="4">SY62</strain>
    </source>
</reference>
<feature type="compositionally biased region" description="Polar residues" evidence="2">
    <location>
        <begin position="68"/>
        <end position="91"/>
    </location>
</feature>
<feature type="compositionally biased region" description="Low complexity" evidence="2">
    <location>
        <begin position="159"/>
        <end position="169"/>
    </location>
</feature>
<gene>
    <name evidence="3" type="ORF">PHSY_002134</name>
</gene>
<feature type="compositionally biased region" description="Polar residues" evidence="2">
    <location>
        <begin position="214"/>
        <end position="225"/>
    </location>
</feature>
<keyword evidence="4" id="KW-1185">Reference proteome</keyword>
<sequence length="972" mass="105148">MSWLNSFDPAAPRSSSSSSANRSPHYVGSGSAENLSRSSQAATTSNSAAGPSALRSHNAAPSPVHRMPSQTGRTTRLFNNNSSTRSGTASFQARPPRPPHRSKAAPPSAALRSEDAQPNENEIRTKPWEIAGPPTIGKARSSQSMRLPRPPSQAASLQPPRAASRRWPPSELPTNRPLPVRPTPASLNGQTPPRTESKSHVQAVIDGLRHRTSHASPLSHSRSILQSPSDSAAASQSQAQTPAQPKTNLAPRPQQPKTQEPKMLSVTKKRKLEGNAKLEKKRQKEQRKQLEQRQKSEAASQGGSRHENANDQPPTKRVKREETGKPKSTDAHVQQNTRPTNAEIIASHLQAARPNSSNGVPQSSEGVRTPSPPPSHARQQQTMHGNTQPNRKAQDLASGANIPSLAQLHSILSMVNKSPEALEQSNPRLLYESSSLAAQQAEEARQAEELAQYLDQLTEDESSVPVKADPVAYQAASERASDTLAELISRCEPAATLGGPFKESATVESSDDEDDLPLAQRKEAAPCTDTLSHLASGSKHLDSDDSDPDEDIPLRDLLRQRSSEALSSASGSNEAGSKWSAPFSHKVARIFHGARGLSMKFFVPVASSAQEGEDRARARSRAAAFDAAIGVSEQGRIVTFSEQPINRSPGSEADLPSHMMRFQAQDLVKKAKAESSSLPIDRVEDVSRLTSKVCGIASSTDKPLGLGNHDGYPCQVSLVTVDDAARTHRMYHLDERPHAWGVASISHFPRTDPKDASSIDFATGGIDGIVNHWHWQSRSTKAETFRLHTLHDSKPIVALQHLSSRSNILASAAIGTVIGYDLAALTLGFSWNTSDHIVHLECTPDPRLMLGVLARRDYDQFRMFDITGRNGPTSRPVISFGWLNDSQGTLPLGRGSFHPTRRAIFAHGGEDGRVRVWDIRNARDPLIDERLADGPIVETVWAGSGKQGGEEDADRLYIATPKGVGSVSIFAL</sequence>
<dbReference type="EMBL" id="DF238785">
    <property type="protein sequence ID" value="GAC94561.1"/>
    <property type="molecule type" value="Genomic_DNA"/>
</dbReference>
<evidence type="ECO:0008006" key="5">
    <source>
        <dbReference type="Google" id="ProtNLM"/>
    </source>
</evidence>
<feature type="compositionally biased region" description="Basic and acidic residues" evidence="2">
    <location>
        <begin position="286"/>
        <end position="296"/>
    </location>
</feature>
<dbReference type="STRING" id="1305764.R9P0A7"/>
<dbReference type="Proteomes" id="UP000014071">
    <property type="component" value="Unassembled WGS sequence"/>
</dbReference>
<dbReference type="OrthoDB" id="1897642at2759"/>
<evidence type="ECO:0000313" key="3">
    <source>
        <dbReference type="EMBL" id="GAC94561.1"/>
    </source>
</evidence>
<dbReference type="AlphaFoldDB" id="R9P0A7"/>
<proteinExistence type="predicted"/>
<feature type="compositionally biased region" description="Polar residues" evidence="2">
    <location>
        <begin position="331"/>
        <end position="340"/>
    </location>
</feature>
<protein>
    <recommendedName>
        <fullName evidence="5">WD40 repeat-like protein</fullName>
    </recommendedName>
</protein>
<evidence type="ECO:0000256" key="1">
    <source>
        <dbReference type="PROSITE-ProRule" id="PRU00221"/>
    </source>
</evidence>
<feature type="repeat" description="WD" evidence="1">
    <location>
        <begin position="905"/>
        <end position="927"/>
    </location>
</feature>
<dbReference type="RefSeq" id="XP_012188148.1">
    <property type="nucleotide sequence ID" value="XM_012332758.1"/>
</dbReference>
<feature type="compositionally biased region" description="Low complexity" evidence="2">
    <location>
        <begin position="226"/>
        <end position="245"/>
    </location>
</feature>
<dbReference type="PANTHER" id="PTHR47232">
    <property type="entry name" value="TRANSDUCIN FAMILY PROTEIN / WD-40 REPEAT FAMILY PROTEIN"/>
    <property type="match status" value="1"/>
</dbReference>
<dbReference type="Gene3D" id="2.130.10.10">
    <property type="entry name" value="YVTN repeat-like/Quinoprotein amine dehydrogenase"/>
    <property type="match status" value="1"/>
</dbReference>
<dbReference type="eggNOG" id="ENOG502SE6X">
    <property type="taxonomic scope" value="Eukaryota"/>
</dbReference>
<feature type="compositionally biased region" description="Low complexity" evidence="2">
    <location>
        <begin position="36"/>
        <end position="49"/>
    </location>
</feature>
<dbReference type="GeneID" id="24107427"/>
<dbReference type="HOGENOM" id="CLU_008894_0_0_1"/>
<evidence type="ECO:0000313" key="4">
    <source>
        <dbReference type="Proteomes" id="UP000014071"/>
    </source>
</evidence>
<organism evidence="3 4">
    <name type="scientific">Pseudozyma hubeiensis (strain SY62)</name>
    <name type="common">Yeast</name>
    <dbReference type="NCBI Taxonomy" id="1305764"/>
    <lineage>
        <taxon>Eukaryota</taxon>
        <taxon>Fungi</taxon>
        <taxon>Dikarya</taxon>
        <taxon>Basidiomycota</taxon>
        <taxon>Ustilaginomycotina</taxon>
        <taxon>Ustilaginomycetes</taxon>
        <taxon>Ustilaginales</taxon>
        <taxon>Ustilaginaceae</taxon>
        <taxon>Pseudozyma</taxon>
    </lineage>
</organism>
<feature type="compositionally biased region" description="Basic and acidic residues" evidence="2">
    <location>
        <begin position="319"/>
        <end position="330"/>
    </location>
</feature>
<dbReference type="InterPro" id="IPR036322">
    <property type="entry name" value="WD40_repeat_dom_sf"/>
</dbReference>
<dbReference type="PROSITE" id="PS50082">
    <property type="entry name" value="WD_REPEATS_2"/>
    <property type="match status" value="1"/>
</dbReference>
<feature type="region of interest" description="Disordered" evidence="2">
    <location>
        <begin position="525"/>
        <end position="552"/>
    </location>
</feature>
<feature type="compositionally biased region" description="Polar residues" evidence="2">
    <location>
        <begin position="353"/>
        <end position="366"/>
    </location>
</feature>
<dbReference type="PANTHER" id="PTHR47232:SF1">
    <property type="entry name" value="TRANSDUCIN FAMILY PROTEIN _ WD-40 REPEAT FAMILY PROTEIN"/>
    <property type="match status" value="1"/>
</dbReference>
<feature type="compositionally biased region" description="Low complexity" evidence="2">
    <location>
        <begin position="9"/>
        <end position="24"/>
    </location>
</feature>
<keyword evidence="1" id="KW-0853">WD repeat</keyword>
<feature type="region of interest" description="Disordered" evidence="2">
    <location>
        <begin position="1"/>
        <end position="400"/>
    </location>
</feature>
<dbReference type="InterPro" id="IPR015943">
    <property type="entry name" value="WD40/YVTN_repeat-like_dom_sf"/>
</dbReference>